<dbReference type="SUPFAM" id="SSF48403">
    <property type="entry name" value="Ankyrin repeat"/>
    <property type="match status" value="1"/>
</dbReference>
<dbReference type="EnsemblMetazoa" id="SMAR002880-RA">
    <property type="protein sequence ID" value="SMAR002880-PA"/>
    <property type="gene ID" value="SMAR002880"/>
</dbReference>
<keyword evidence="4" id="KW-1185">Reference proteome</keyword>
<dbReference type="Gene3D" id="1.25.40.20">
    <property type="entry name" value="Ankyrin repeat-containing domain"/>
    <property type="match status" value="3"/>
</dbReference>
<accession>T1IPD0</accession>
<dbReference type="InterPro" id="IPR051616">
    <property type="entry name" value="Cul2-RING_E3_ligase_SR"/>
</dbReference>
<feature type="repeat" description="ANK" evidence="1">
    <location>
        <begin position="183"/>
        <end position="216"/>
    </location>
</feature>
<feature type="repeat" description="ANK" evidence="1">
    <location>
        <begin position="254"/>
        <end position="286"/>
    </location>
</feature>
<organism evidence="3 4">
    <name type="scientific">Strigamia maritima</name>
    <name type="common">European centipede</name>
    <name type="synonym">Geophilus maritimus</name>
    <dbReference type="NCBI Taxonomy" id="126957"/>
    <lineage>
        <taxon>Eukaryota</taxon>
        <taxon>Metazoa</taxon>
        <taxon>Ecdysozoa</taxon>
        <taxon>Arthropoda</taxon>
        <taxon>Myriapoda</taxon>
        <taxon>Chilopoda</taxon>
        <taxon>Pleurostigmophora</taxon>
        <taxon>Geophilomorpha</taxon>
        <taxon>Linotaeniidae</taxon>
        <taxon>Strigamia</taxon>
    </lineage>
</organism>
<reference evidence="3" key="2">
    <citation type="submission" date="2015-02" db="UniProtKB">
        <authorList>
            <consortium name="EnsemblMetazoa"/>
        </authorList>
    </citation>
    <scope>IDENTIFICATION</scope>
</reference>
<sequence>MPQVPCTQNLQRELADTIIRCTNLDEIRILLACGAKVNGEVTQGLRPLHYAVYKRFTEAARLLLVRGSEVDARDDVGYSAIHLCAERGYTDLIAILLEHKANVDFSDHDCTDPFPRTKLAEEPLRLAIKNGHFESARFLLENGANPNARYFLGSEINLVNPLDVRFLELLLFHGANANSTDRNGLTPLMKACRHPEGYEAALLLIKFGANVNAMAGERHDFRTVLHYGVLSSKMETVTMLLKQGANVTFSSEYRKPTPLDFAILRGNPVMVKVLLEAGADPNACSPLIGGPLHIACADNIPNRMEILSILLDFGADPNLYTLSDSCPELKPPLGEYIASNTNPDPEVVSLLLKYGASIVVKTQFGDPKGILKAIPRLNDDSHVFNTLLEAAESFNIGAIRRSTSLSSFQKQVLLDRAMNPLSLKHELRVFIRNLLRGKGCLPISVDVLPLPPLVKSYLLYQLI</sequence>
<dbReference type="PANTHER" id="PTHR46224">
    <property type="entry name" value="ANKYRIN REPEAT FAMILY PROTEIN"/>
    <property type="match status" value="1"/>
</dbReference>
<evidence type="ECO:0000313" key="4">
    <source>
        <dbReference type="Proteomes" id="UP000014500"/>
    </source>
</evidence>
<feature type="repeat" description="ANK" evidence="1">
    <location>
        <begin position="220"/>
        <end position="252"/>
    </location>
</feature>
<dbReference type="HOGENOM" id="CLU_047464_0_0_1"/>
<dbReference type="CDD" id="cd03716">
    <property type="entry name" value="SOCS_ASB_like"/>
    <property type="match status" value="1"/>
</dbReference>
<dbReference type="eggNOG" id="KOG0504">
    <property type="taxonomic scope" value="Eukaryota"/>
</dbReference>
<keyword evidence="1" id="KW-0040">ANK repeat</keyword>
<dbReference type="InterPro" id="IPR036036">
    <property type="entry name" value="SOCS_box-like_dom_sf"/>
</dbReference>
<proteinExistence type="predicted"/>
<dbReference type="Proteomes" id="UP000014500">
    <property type="component" value="Unassembled WGS sequence"/>
</dbReference>
<feature type="repeat" description="ANK" evidence="1">
    <location>
        <begin position="43"/>
        <end position="75"/>
    </location>
</feature>
<feature type="repeat" description="ANK" evidence="1">
    <location>
        <begin position="76"/>
        <end position="108"/>
    </location>
</feature>
<dbReference type="STRING" id="126957.T1IPD0"/>
<dbReference type="InterPro" id="IPR001496">
    <property type="entry name" value="SOCS_box"/>
</dbReference>
<name>T1IPD0_STRMM</name>
<feature type="repeat" description="ANK" evidence="1">
    <location>
        <begin position="119"/>
        <end position="151"/>
    </location>
</feature>
<dbReference type="AlphaFoldDB" id="T1IPD0"/>
<dbReference type="InterPro" id="IPR036770">
    <property type="entry name" value="Ankyrin_rpt-contain_sf"/>
</dbReference>
<dbReference type="PANTHER" id="PTHR46224:SF64">
    <property type="entry name" value="IQ MOTIF AND ANKYRIN REPEAT DOMAIN-CONTAINING PROTEIN 1"/>
    <property type="match status" value="1"/>
</dbReference>
<evidence type="ECO:0000259" key="2">
    <source>
        <dbReference type="PROSITE" id="PS50225"/>
    </source>
</evidence>
<dbReference type="Pfam" id="PF12796">
    <property type="entry name" value="Ank_2"/>
    <property type="match status" value="3"/>
</dbReference>
<dbReference type="SMART" id="SM00969">
    <property type="entry name" value="SOCS_box"/>
    <property type="match status" value="1"/>
</dbReference>
<dbReference type="OMA" id="VHTYIGS"/>
<feature type="domain" description="SOCS box" evidence="2">
    <location>
        <begin position="414"/>
        <end position="463"/>
    </location>
</feature>
<dbReference type="PhylomeDB" id="T1IPD0"/>
<dbReference type="GO" id="GO:0035556">
    <property type="term" value="P:intracellular signal transduction"/>
    <property type="evidence" value="ECO:0007669"/>
    <property type="project" value="InterPro"/>
</dbReference>
<evidence type="ECO:0000256" key="1">
    <source>
        <dbReference type="PROSITE-ProRule" id="PRU00023"/>
    </source>
</evidence>
<reference evidence="4" key="1">
    <citation type="submission" date="2011-05" db="EMBL/GenBank/DDBJ databases">
        <authorList>
            <person name="Richards S.R."/>
            <person name="Qu J."/>
            <person name="Jiang H."/>
            <person name="Jhangiani S.N."/>
            <person name="Agravi P."/>
            <person name="Goodspeed R."/>
            <person name="Gross S."/>
            <person name="Mandapat C."/>
            <person name="Jackson L."/>
            <person name="Mathew T."/>
            <person name="Pu L."/>
            <person name="Thornton R."/>
            <person name="Saada N."/>
            <person name="Wilczek-Boney K.B."/>
            <person name="Lee S."/>
            <person name="Kovar C."/>
            <person name="Wu Y."/>
            <person name="Scherer S.E."/>
            <person name="Worley K.C."/>
            <person name="Muzny D.M."/>
            <person name="Gibbs R."/>
        </authorList>
    </citation>
    <scope>NUCLEOTIDE SEQUENCE</scope>
    <source>
        <strain evidence="4">Brora</strain>
    </source>
</reference>
<dbReference type="SUPFAM" id="SSF158235">
    <property type="entry name" value="SOCS box-like"/>
    <property type="match status" value="1"/>
</dbReference>
<dbReference type="PRINTS" id="PR01415">
    <property type="entry name" value="ANKYRIN"/>
</dbReference>
<dbReference type="EMBL" id="JH431256">
    <property type="status" value="NOT_ANNOTATED_CDS"/>
    <property type="molecule type" value="Genomic_DNA"/>
</dbReference>
<dbReference type="SMART" id="SM00248">
    <property type="entry name" value="ANK"/>
    <property type="match status" value="8"/>
</dbReference>
<dbReference type="PROSITE" id="PS50297">
    <property type="entry name" value="ANK_REP_REGION"/>
    <property type="match status" value="5"/>
</dbReference>
<evidence type="ECO:0000313" key="3">
    <source>
        <dbReference type="EnsemblMetazoa" id="SMAR002880-PA"/>
    </source>
</evidence>
<dbReference type="PROSITE" id="PS50225">
    <property type="entry name" value="SOCS"/>
    <property type="match status" value="1"/>
</dbReference>
<dbReference type="PROSITE" id="PS50088">
    <property type="entry name" value="ANK_REPEAT"/>
    <property type="match status" value="6"/>
</dbReference>
<protein>
    <recommendedName>
        <fullName evidence="2">SOCS box domain-containing protein</fullName>
    </recommendedName>
</protein>
<dbReference type="InterPro" id="IPR002110">
    <property type="entry name" value="Ankyrin_rpt"/>
</dbReference>